<dbReference type="PANTHER" id="PTHR42724">
    <property type="entry name" value="TETRAACYLDISACCHARIDE 4'-KINASE"/>
    <property type="match status" value="1"/>
</dbReference>
<evidence type="ECO:0000256" key="8">
    <source>
        <dbReference type="ARBA" id="ARBA00022840"/>
    </source>
</evidence>
<evidence type="ECO:0000256" key="3">
    <source>
        <dbReference type="ARBA" id="ARBA00022516"/>
    </source>
</evidence>
<keyword evidence="8" id="KW-0067">ATP-binding</keyword>
<keyword evidence="6" id="KW-0547">Nucleotide-binding</keyword>
<keyword evidence="9" id="KW-0443">Lipid metabolism</keyword>
<comment type="pathway">
    <text evidence="1">Glycolipid biosynthesis; lipid IV(A) biosynthesis; lipid IV(A) from (3R)-3-hydroxytetradecanoyl-[acyl-carrier-protein] and UDP-N-acetyl-alpha-D-glucosamine: step 6/6.</text>
</comment>
<organism evidence="10 11">
    <name type="scientific">Tanacetum coccineum</name>
    <dbReference type="NCBI Taxonomy" id="301880"/>
    <lineage>
        <taxon>Eukaryota</taxon>
        <taxon>Viridiplantae</taxon>
        <taxon>Streptophyta</taxon>
        <taxon>Embryophyta</taxon>
        <taxon>Tracheophyta</taxon>
        <taxon>Spermatophyta</taxon>
        <taxon>Magnoliopsida</taxon>
        <taxon>eudicotyledons</taxon>
        <taxon>Gunneridae</taxon>
        <taxon>Pentapetalae</taxon>
        <taxon>asterids</taxon>
        <taxon>campanulids</taxon>
        <taxon>Asterales</taxon>
        <taxon>Asteraceae</taxon>
        <taxon>Asteroideae</taxon>
        <taxon>Anthemideae</taxon>
        <taxon>Anthemidinae</taxon>
        <taxon>Tanacetum</taxon>
    </lineage>
</organism>
<evidence type="ECO:0000256" key="6">
    <source>
        <dbReference type="ARBA" id="ARBA00022741"/>
    </source>
</evidence>
<gene>
    <name evidence="10" type="ORF">Tco_1018708</name>
</gene>
<keyword evidence="7" id="KW-0418">Kinase</keyword>
<evidence type="ECO:0000313" key="10">
    <source>
        <dbReference type="EMBL" id="GJT67228.1"/>
    </source>
</evidence>
<keyword evidence="4" id="KW-0441">Lipid A biosynthesis</keyword>
<dbReference type="EMBL" id="BQNB010017788">
    <property type="protein sequence ID" value="GJT67228.1"/>
    <property type="molecule type" value="Genomic_DNA"/>
</dbReference>
<keyword evidence="3" id="KW-0444">Lipid biosynthesis</keyword>
<dbReference type="EC" id="2.7.1.130" evidence="2"/>
<reference evidence="10" key="1">
    <citation type="journal article" date="2022" name="Int. J. Mol. Sci.">
        <title>Draft Genome of Tanacetum Coccineum: Genomic Comparison of Closely Related Tanacetum-Family Plants.</title>
        <authorList>
            <person name="Yamashiro T."/>
            <person name="Shiraishi A."/>
            <person name="Nakayama K."/>
            <person name="Satake H."/>
        </authorList>
    </citation>
    <scope>NUCLEOTIDE SEQUENCE</scope>
</reference>
<dbReference type="Proteomes" id="UP001151760">
    <property type="component" value="Unassembled WGS sequence"/>
</dbReference>
<reference evidence="10" key="2">
    <citation type="submission" date="2022-01" db="EMBL/GenBank/DDBJ databases">
        <authorList>
            <person name="Yamashiro T."/>
            <person name="Shiraishi A."/>
            <person name="Satake H."/>
            <person name="Nakayama K."/>
        </authorList>
    </citation>
    <scope>NUCLEOTIDE SEQUENCE</scope>
</reference>
<evidence type="ECO:0000256" key="1">
    <source>
        <dbReference type="ARBA" id="ARBA00004870"/>
    </source>
</evidence>
<dbReference type="PANTHER" id="PTHR42724:SF1">
    <property type="entry name" value="TETRAACYLDISACCHARIDE 4'-KINASE, MITOCHONDRIAL-RELATED"/>
    <property type="match status" value="1"/>
</dbReference>
<keyword evidence="11" id="KW-1185">Reference proteome</keyword>
<evidence type="ECO:0000256" key="4">
    <source>
        <dbReference type="ARBA" id="ARBA00022556"/>
    </source>
</evidence>
<keyword evidence="5" id="KW-0808">Transferase</keyword>
<evidence type="ECO:0000313" key="11">
    <source>
        <dbReference type="Proteomes" id="UP001151760"/>
    </source>
</evidence>
<evidence type="ECO:0000256" key="2">
    <source>
        <dbReference type="ARBA" id="ARBA00012071"/>
    </source>
</evidence>
<evidence type="ECO:0000256" key="7">
    <source>
        <dbReference type="ARBA" id="ARBA00022777"/>
    </source>
</evidence>
<proteinExistence type="predicted"/>
<evidence type="ECO:0000256" key="9">
    <source>
        <dbReference type="ARBA" id="ARBA00023098"/>
    </source>
</evidence>
<accession>A0ABQ5FV51</accession>
<dbReference type="Pfam" id="PF02606">
    <property type="entry name" value="LpxK"/>
    <property type="match status" value="2"/>
</dbReference>
<name>A0ABQ5FV51_9ASTR</name>
<evidence type="ECO:0000256" key="5">
    <source>
        <dbReference type="ARBA" id="ARBA00022679"/>
    </source>
</evidence>
<sequence length="337" mass="37807">MATARVAGRLAVRRGLRKLKVLARLPVPVISVGNLTWGGNGKTPMVEFIASWFEKDVGVSPLILTRGYGGADEARMLQRHFIGTSVKIGVGANRAVTAASFLHKHGFIYPLDIACFEKTNTKGVASVKLRVANSCRWDEECLADTHYLRKQYKYVGMSRFHCDGERFIHGGKPPIFTLGPLREPFDLHFPELMSCNPSRCMVPDQSLSVIESTILEKNRFYVLSAIGSPDSFVQRIEKMGPVHVDRLDYSDHHQFRHEDIKMIRAKLEDLNNNFGSKPTVVVTEKDYDRRIAGDFLEGFVESKCKITSCLQEMADTVNELNLLFGILVLACFGKLPE</sequence>
<dbReference type="InterPro" id="IPR003758">
    <property type="entry name" value="LpxK"/>
</dbReference>
<protein>
    <recommendedName>
        <fullName evidence="2">tetraacyldisaccharide 4'-kinase</fullName>
        <ecNumber evidence="2">2.7.1.130</ecNumber>
    </recommendedName>
</protein>
<comment type="caution">
    <text evidence="10">The sequence shown here is derived from an EMBL/GenBank/DDBJ whole genome shotgun (WGS) entry which is preliminary data.</text>
</comment>